<keyword evidence="3 4" id="KW-0418">Kinase</keyword>
<sequence length="381" mass="39513">MTKRIILAPDSFKGSLSAMEAAAAMEAGLRQVWPDADIRQFPMADGGEGTLDVLLAVAKGKRCYATVAGVDGLPLQAAYGVLEHDGKQVAVLETAQVVGLPLAGQTQVAARTTFGLGELFRICLDLGIRHFMVGLGGSSTNDGGAGVLAALGVALLNVEGKAIQPDLNGLMALDRVDFTQLDPRVAECSIIIMSDVRNALCGPDGATAVFGPQKGMASAAILEIDGRLKDYAALCDAALGQSYSALPGTGAAGGLGYAFQLLGGVNRSGAEMVCELSGIDAVLLEMDWVVTGEGKTDAQTLMGKVPYVVAAHARHFGVPVTLVSGSVEQASLPDIAKQFDGCFSIMLHPMTVQEAMANAAPLLTDTLAQLARLMRTSFFKD</sequence>
<dbReference type="InterPro" id="IPR018197">
    <property type="entry name" value="Glycerate_kinase_RE-like"/>
</dbReference>
<dbReference type="PIRSF" id="PIRSF006078">
    <property type="entry name" value="GlxK"/>
    <property type="match status" value="1"/>
</dbReference>
<keyword evidence="6" id="KW-1185">Reference proteome</keyword>
<protein>
    <submittedName>
        <fullName evidence="5">Glycerate kinase</fullName>
    </submittedName>
</protein>
<dbReference type="PANTHER" id="PTHR21599">
    <property type="entry name" value="GLYCERATE KINASE"/>
    <property type="match status" value="1"/>
</dbReference>
<accession>A0A4R3XXC5</accession>
<dbReference type="InterPro" id="IPR004381">
    <property type="entry name" value="Glycerate_kinase"/>
</dbReference>
<evidence type="ECO:0000256" key="2">
    <source>
        <dbReference type="ARBA" id="ARBA00022679"/>
    </source>
</evidence>
<dbReference type="InterPro" id="IPR036129">
    <property type="entry name" value="Glycerate_kinase_sf"/>
</dbReference>
<name>A0A4R3XXC5_9PROT</name>
<comment type="caution">
    <text evidence="5">The sequence shown here is derived from an EMBL/GenBank/DDBJ whole genome shotgun (WGS) entry which is preliminary data.</text>
</comment>
<evidence type="ECO:0000313" key="6">
    <source>
        <dbReference type="Proteomes" id="UP000295367"/>
    </source>
</evidence>
<dbReference type="RefSeq" id="WP_124946467.1">
    <property type="nucleotide sequence ID" value="NZ_BHVT01000035.1"/>
</dbReference>
<dbReference type="SUPFAM" id="SSF110738">
    <property type="entry name" value="Glycerate kinase I"/>
    <property type="match status" value="1"/>
</dbReference>
<reference evidence="5 6" key="1">
    <citation type="submission" date="2019-03" db="EMBL/GenBank/DDBJ databases">
        <title>Genomic Encyclopedia of Type Strains, Phase IV (KMG-IV): sequencing the most valuable type-strain genomes for metagenomic binning, comparative biology and taxonomic classification.</title>
        <authorList>
            <person name="Goeker M."/>
        </authorList>
    </citation>
    <scope>NUCLEOTIDE SEQUENCE [LARGE SCALE GENOMIC DNA]</scope>
    <source>
        <strain evidence="5 6">DSM 100309</strain>
    </source>
</reference>
<keyword evidence="2 4" id="KW-0808">Transferase</keyword>
<evidence type="ECO:0000256" key="3">
    <source>
        <dbReference type="ARBA" id="ARBA00022777"/>
    </source>
</evidence>
<evidence type="ECO:0000313" key="5">
    <source>
        <dbReference type="EMBL" id="TCV82918.1"/>
    </source>
</evidence>
<dbReference type="AlphaFoldDB" id="A0A4R3XXC5"/>
<dbReference type="Proteomes" id="UP000295367">
    <property type="component" value="Unassembled WGS sequence"/>
</dbReference>
<dbReference type="EMBL" id="SMCO01000018">
    <property type="protein sequence ID" value="TCV82918.1"/>
    <property type="molecule type" value="Genomic_DNA"/>
</dbReference>
<dbReference type="OrthoDB" id="9774290at2"/>
<evidence type="ECO:0000256" key="1">
    <source>
        <dbReference type="ARBA" id="ARBA00006284"/>
    </source>
</evidence>
<gene>
    <name evidence="5" type="ORF">EDC63_11847</name>
</gene>
<dbReference type="Gene3D" id="3.40.50.10350">
    <property type="entry name" value="Glycerate kinase, domain 1"/>
    <property type="match status" value="1"/>
</dbReference>
<dbReference type="Pfam" id="PF02595">
    <property type="entry name" value="Gly_kinase"/>
    <property type="match status" value="1"/>
</dbReference>
<dbReference type="GO" id="GO:0031388">
    <property type="term" value="P:organic acid phosphorylation"/>
    <property type="evidence" value="ECO:0007669"/>
    <property type="project" value="UniProtKB-UniRule"/>
</dbReference>
<dbReference type="PANTHER" id="PTHR21599:SF0">
    <property type="entry name" value="GLYCERATE KINASE"/>
    <property type="match status" value="1"/>
</dbReference>
<comment type="similarity">
    <text evidence="1 4">Belongs to the glycerate kinase type-1 family.</text>
</comment>
<organism evidence="5 6">
    <name type="scientific">Sulfurirhabdus autotrophica</name>
    <dbReference type="NCBI Taxonomy" id="1706046"/>
    <lineage>
        <taxon>Bacteria</taxon>
        <taxon>Pseudomonadati</taxon>
        <taxon>Pseudomonadota</taxon>
        <taxon>Betaproteobacteria</taxon>
        <taxon>Nitrosomonadales</taxon>
        <taxon>Sulfuricellaceae</taxon>
        <taxon>Sulfurirhabdus</taxon>
    </lineage>
</organism>
<dbReference type="Gene3D" id="3.90.1510.10">
    <property type="entry name" value="Glycerate kinase, domain 2"/>
    <property type="match status" value="1"/>
</dbReference>
<dbReference type="InterPro" id="IPR018193">
    <property type="entry name" value="Glyc_kinase_flavodox-like_fold"/>
</dbReference>
<evidence type="ECO:0000256" key="4">
    <source>
        <dbReference type="PIRNR" id="PIRNR006078"/>
    </source>
</evidence>
<proteinExistence type="inferred from homology"/>
<dbReference type="GO" id="GO:0008887">
    <property type="term" value="F:glycerate kinase activity"/>
    <property type="evidence" value="ECO:0007669"/>
    <property type="project" value="UniProtKB-UniRule"/>
</dbReference>
<dbReference type="NCBIfam" id="TIGR00045">
    <property type="entry name" value="glycerate kinase"/>
    <property type="match status" value="1"/>
</dbReference>